<evidence type="ECO:0000313" key="4">
    <source>
        <dbReference type="Proteomes" id="UP000319103"/>
    </source>
</evidence>
<feature type="region of interest" description="Disordered" evidence="1">
    <location>
        <begin position="68"/>
        <end position="134"/>
    </location>
</feature>
<dbReference type="Proteomes" id="UP000319103">
    <property type="component" value="Unassembled WGS sequence"/>
</dbReference>
<reference evidence="3 4" key="1">
    <citation type="submission" date="2019-06" db="EMBL/GenBank/DDBJ databases">
        <title>Description of Kitasatospora acidophila sp. nov. isolated from pine grove soil, and reclassification of Streptomyces novaecaesareae to Kitasatospora novaeceasareae comb. nov.</title>
        <authorList>
            <person name="Kim M.J."/>
        </authorList>
    </citation>
    <scope>NUCLEOTIDE SEQUENCE [LARGE SCALE GENOMIC DNA]</scope>
    <source>
        <strain evidence="3 4">MMS16-CNU292</strain>
    </source>
</reference>
<organism evidence="3 4">
    <name type="scientific">Kitasatospora acidiphila</name>
    <dbReference type="NCBI Taxonomy" id="2567942"/>
    <lineage>
        <taxon>Bacteria</taxon>
        <taxon>Bacillati</taxon>
        <taxon>Actinomycetota</taxon>
        <taxon>Actinomycetes</taxon>
        <taxon>Kitasatosporales</taxon>
        <taxon>Streptomycetaceae</taxon>
        <taxon>Kitasatospora</taxon>
    </lineage>
</organism>
<dbReference type="RefSeq" id="WP_141634742.1">
    <property type="nucleotide sequence ID" value="NZ_VIGB01000003.1"/>
</dbReference>
<dbReference type="AlphaFoldDB" id="A0A540W546"/>
<dbReference type="Gene3D" id="3.40.190.10">
    <property type="entry name" value="Periplasmic binding protein-like II"/>
    <property type="match status" value="1"/>
</dbReference>
<gene>
    <name evidence="3" type="ORF">E6W39_20380</name>
</gene>
<sequence length="134" mass="14191">MPWAAAHRPRVGRVVALLLSFFVLTLSQATPALATTTLNADGSSWAGPAIEKWRTDVANQGINLNFAPNGSAAGRNNWENGSDDFTASDVPFRTQRDTGASGGSPAPVRPMRRIRSTATPTCRSRPVAPPSCTT</sequence>
<dbReference type="SUPFAM" id="SSF53850">
    <property type="entry name" value="Periplasmic binding protein-like II"/>
    <property type="match status" value="1"/>
</dbReference>
<name>A0A540W546_9ACTN</name>
<evidence type="ECO:0000313" key="3">
    <source>
        <dbReference type="EMBL" id="TQF04155.1"/>
    </source>
</evidence>
<accession>A0A540W546</accession>
<feature type="chain" id="PRO_5021758938" evidence="2">
    <location>
        <begin position="35"/>
        <end position="134"/>
    </location>
</feature>
<evidence type="ECO:0000256" key="1">
    <source>
        <dbReference type="SAM" id="MobiDB-lite"/>
    </source>
</evidence>
<keyword evidence="2" id="KW-0732">Signal</keyword>
<comment type="caution">
    <text evidence="3">The sequence shown here is derived from an EMBL/GenBank/DDBJ whole genome shotgun (WGS) entry which is preliminary data.</text>
</comment>
<dbReference type="EMBL" id="VIGB01000003">
    <property type="protein sequence ID" value="TQF04155.1"/>
    <property type="molecule type" value="Genomic_DNA"/>
</dbReference>
<keyword evidence="4" id="KW-1185">Reference proteome</keyword>
<evidence type="ECO:0000256" key="2">
    <source>
        <dbReference type="SAM" id="SignalP"/>
    </source>
</evidence>
<proteinExistence type="predicted"/>
<protein>
    <submittedName>
        <fullName evidence="3">Uncharacterized protein</fullName>
    </submittedName>
</protein>
<feature type="signal peptide" evidence="2">
    <location>
        <begin position="1"/>
        <end position="34"/>
    </location>
</feature>